<dbReference type="Pfam" id="PF17668">
    <property type="entry name" value="Acetyltransf_17"/>
    <property type="match status" value="1"/>
</dbReference>
<dbReference type="InterPro" id="IPR041380">
    <property type="entry name" value="Acetyltransf_17"/>
</dbReference>
<organism evidence="2 3">
    <name type="scientific">Cytobacillus solani</name>
    <dbReference type="NCBI Taxonomy" id="1637975"/>
    <lineage>
        <taxon>Bacteria</taxon>
        <taxon>Bacillati</taxon>
        <taxon>Bacillota</taxon>
        <taxon>Bacilli</taxon>
        <taxon>Bacillales</taxon>
        <taxon>Bacillaceae</taxon>
        <taxon>Cytobacillus</taxon>
    </lineage>
</organism>
<dbReference type="InterPro" id="IPR036527">
    <property type="entry name" value="SCP2_sterol-bd_dom_sf"/>
</dbReference>
<dbReference type="Gene3D" id="3.30.1050.10">
    <property type="entry name" value="SCP2 sterol-binding domain"/>
    <property type="match status" value="1"/>
</dbReference>
<feature type="domain" description="N-acetyltransferase" evidence="1">
    <location>
        <begin position="3"/>
        <end position="158"/>
    </location>
</feature>
<dbReference type="PROSITE" id="PS51186">
    <property type="entry name" value="GNAT"/>
    <property type="match status" value="1"/>
</dbReference>
<dbReference type="GO" id="GO:0034069">
    <property type="term" value="F:aminoglycoside N-acetyltransferase activity"/>
    <property type="evidence" value="ECO:0007669"/>
    <property type="project" value="TreeGrafter"/>
</dbReference>
<dbReference type="Proteomes" id="UP000050996">
    <property type="component" value="Unassembled WGS sequence"/>
</dbReference>
<comment type="caution">
    <text evidence="2">The sequence shown here is derived from an EMBL/GenBank/DDBJ whole genome shotgun (WGS) entry which is preliminary data.</text>
</comment>
<proteinExistence type="predicted"/>
<dbReference type="GO" id="GO:0030649">
    <property type="term" value="P:aminoglycoside antibiotic catabolic process"/>
    <property type="evidence" value="ECO:0007669"/>
    <property type="project" value="TreeGrafter"/>
</dbReference>
<dbReference type="AlphaFoldDB" id="A0A0Q3QJR2"/>
<evidence type="ECO:0000259" key="1">
    <source>
        <dbReference type="PROSITE" id="PS51186"/>
    </source>
</evidence>
<evidence type="ECO:0000313" key="2">
    <source>
        <dbReference type="EMBL" id="KQL17808.1"/>
    </source>
</evidence>
<reference evidence="2 3" key="1">
    <citation type="submission" date="2015-09" db="EMBL/GenBank/DDBJ databases">
        <title>Genome sequencing project for genomic taxonomy and phylogenomics of Bacillus-like bacteria.</title>
        <authorList>
            <person name="Liu B."/>
            <person name="Wang J."/>
            <person name="Zhu Y."/>
            <person name="Liu G."/>
            <person name="Chen Q."/>
            <person name="Chen Z."/>
            <person name="Lan J."/>
            <person name="Che J."/>
            <person name="Ge C."/>
            <person name="Shi H."/>
            <person name="Pan Z."/>
            <person name="Liu X."/>
        </authorList>
    </citation>
    <scope>NUCLEOTIDE SEQUENCE [LARGE SCALE GENOMIC DNA]</scope>
    <source>
        <strain evidence="2 3">FJAT-18043</strain>
    </source>
</reference>
<dbReference type="SUPFAM" id="SSF55718">
    <property type="entry name" value="SCP-like"/>
    <property type="match status" value="1"/>
</dbReference>
<dbReference type="PANTHER" id="PTHR37817">
    <property type="entry name" value="N-ACETYLTRANSFERASE EIS"/>
    <property type="match status" value="1"/>
</dbReference>
<accession>A0A0Q3QJR2</accession>
<dbReference type="Pfam" id="PF13527">
    <property type="entry name" value="Acetyltransf_9"/>
    <property type="match status" value="1"/>
</dbReference>
<gene>
    <name evidence="2" type="ORF">AN957_03745</name>
</gene>
<name>A0A0Q3QJR2_9BACI</name>
<dbReference type="InterPro" id="IPR000182">
    <property type="entry name" value="GNAT_dom"/>
</dbReference>
<dbReference type="PATRIC" id="fig|1637975.4.peg.419"/>
<dbReference type="Gene3D" id="3.40.630.30">
    <property type="match status" value="2"/>
</dbReference>
<protein>
    <recommendedName>
        <fullName evidence="1">N-acetyltransferase domain-containing protein</fullName>
    </recommendedName>
</protein>
<dbReference type="RefSeq" id="WP_056682348.1">
    <property type="nucleotide sequence ID" value="NZ_CP041305.1"/>
</dbReference>
<sequence length="420" mass="48065">MESNIRRLEKEEISSFAEIVVNAYPGTTRNTAEFKQKYIDSLVSIQEKVDTVNFYGLFRNGKLTGGMRIHHFTMNVYGKLVEAGGVGLVAVDLLHKKEKVAKELIDYFISYFKEKGTSIVMLYPFRPDFYKKMGFGYGTKMNQYQIEPASFPKEVTKEGLMYLESSYKELIESCANRYARSTHGMILKTDHDLEILFKNPDHKLVGFMENGELKGYLVFTFKSVNNENFLVNNLIIKEFIYETPKALTQISHFLNTQADQVNRIILNTQDDDIEFLISESRNGSNHLIPSVYHETKTSGIGLMYKIIDVPKFLLHLPTDHLSNQACQVGVMIKDSFHSDEPQKWLLSYGNGKFAVDEYVLKSTDIEVELDISDFSSLAMGAISADKLYQYGRLKIKKSEDMAVIKQLFPHLQKPICMTAF</sequence>
<dbReference type="STRING" id="1637975.AN957_03745"/>
<dbReference type="SUPFAM" id="SSF55729">
    <property type="entry name" value="Acyl-CoA N-acyltransferases (Nat)"/>
    <property type="match status" value="1"/>
</dbReference>
<dbReference type="InterPro" id="IPR025559">
    <property type="entry name" value="Eis_dom"/>
</dbReference>
<dbReference type="PANTHER" id="PTHR37817:SF1">
    <property type="entry name" value="N-ACETYLTRANSFERASE EIS"/>
    <property type="match status" value="1"/>
</dbReference>
<keyword evidence="3" id="KW-1185">Reference proteome</keyword>
<evidence type="ECO:0000313" key="3">
    <source>
        <dbReference type="Proteomes" id="UP000050996"/>
    </source>
</evidence>
<dbReference type="EMBL" id="LJIX01000006">
    <property type="protein sequence ID" value="KQL17808.1"/>
    <property type="molecule type" value="Genomic_DNA"/>
</dbReference>
<dbReference type="Pfam" id="PF13530">
    <property type="entry name" value="SCP2_2"/>
    <property type="match status" value="1"/>
</dbReference>
<dbReference type="InterPro" id="IPR051554">
    <property type="entry name" value="Acetyltransferase_Eis"/>
</dbReference>
<dbReference type="InterPro" id="IPR016181">
    <property type="entry name" value="Acyl_CoA_acyltransferase"/>
</dbReference>